<keyword evidence="2" id="KW-1185">Reference proteome</keyword>
<protein>
    <submittedName>
        <fullName evidence="1">Uncharacterized protein</fullName>
    </submittedName>
</protein>
<comment type="caution">
    <text evidence="1">The sequence shown here is derived from an EMBL/GenBank/DDBJ whole genome shotgun (WGS) entry which is preliminary data.</text>
</comment>
<reference evidence="1" key="2">
    <citation type="journal article" date="2022" name="New Phytol.">
        <title>Evolutionary transition to the ectomycorrhizal habit in the genomes of a hyperdiverse lineage of mushroom-forming fungi.</title>
        <authorList>
            <person name="Looney B."/>
            <person name="Miyauchi S."/>
            <person name="Morin E."/>
            <person name="Drula E."/>
            <person name="Courty P.E."/>
            <person name="Kohler A."/>
            <person name="Kuo A."/>
            <person name="LaButti K."/>
            <person name="Pangilinan J."/>
            <person name="Lipzen A."/>
            <person name="Riley R."/>
            <person name="Andreopoulos W."/>
            <person name="He G."/>
            <person name="Johnson J."/>
            <person name="Nolan M."/>
            <person name="Tritt A."/>
            <person name="Barry K.W."/>
            <person name="Grigoriev I.V."/>
            <person name="Nagy L.G."/>
            <person name="Hibbett D."/>
            <person name="Henrissat B."/>
            <person name="Matheny P.B."/>
            <person name="Labbe J."/>
            <person name="Martin F.M."/>
        </authorList>
    </citation>
    <scope>NUCLEOTIDE SEQUENCE</scope>
    <source>
        <strain evidence="1">HHB10654</strain>
    </source>
</reference>
<proteinExistence type="predicted"/>
<evidence type="ECO:0000313" key="2">
    <source>
        <dbReference type="Proteomes" id="UP000814140"/>
    </source>
</evidence>
<dbReference type="EMBL" id="MU277297">
    <property type="protein sequence ID" value="KAI0055317.1"/>
    <property type="molecule type" value="Genomic_DNA"/>
</dbReference>
<accession>A0ACB8SGH3</accession>
<sequence length="516" mass="57184">MIAAFLLLPDDALLYVFGLLQYADLLALQITCSRIYTLILNSAVLQYNIELAACGMIDGGTTIDTQERLQRLRTYTLAWRTLGWADHNALTFVTEYLSRYSNSGSVIGYHGTDSTHRRREIKMTQLPSKLRGVRERRADLDAFMYARDVLVDASQDLVVYTPPGIPPLLNAGGYYFRSLSTGEPHGLACSPGSVEPGEPQVPRLRIALDICGDYILENVERESRVRQLSVWNWKTGAVEVYIPRGDMEINSGRFLDAHHLLFERARDPTSPRDRQGPAYLQVIAWRTPGAPLHTFLFPEFMQDRAHVSFELSPAQHSSRGDGCFFPDPTNRLISARAIVATATAPRVRYRKFHVDIPTRTLLSYVADHPSEDSVIVPWDAWGPRGTRATPAQPSDRPLRPFMVAVAVDGMRRVSLHTAPDSQETTLTILDYHPRRVARAAGGRAVVEGGVIEAGLTGDGFGEVRTRLPCIVSELPLPAALAGLAVSPGGVGLCTDGLLFFERDTGDHLENVWAYTF</sequence>
<organism evidence="1 2">
    <name type="scientific">Artomyces pyxidatus</name>
    <dbReference type="NCBI Taxonomy" id="48021"/>
    <lineage>
        <taxon>Eukaryota</taxon>
        <taxon>Fungi</taxon>
        <taxon>Dikarya</taxon>
        <taxon>Basidiomycota</taxon>
        <taxon>Agaricomycotina</taxon>
        <taxon>Agaricomycetes</taxon>
        <taxon>Russulales</taxon>
        <taxon>Auriscalpiaceae</taxon>
        <taxon>Artomyces</taxon>
    </lineage>
</organism>
<name>A0ACB8SGH3_9AGAM</name>
<evidence type="ECO:0000313" key="1">
    <source>
        <dbReference type="EMBL" id="KAI0055317.1"/>
    </source>
</evidence>
<dbReference type="Proteomes" id="UP000814140">
    <property type="component" value="Unassembled WGS sequence"/>
</dbReference>
<gene>
    <name evidence="1" type="ORF">BV25DRAFT_1921905</name>
</gene>
<reference evidence="1" key="1">
    <citation type="submission" date="2021-03" db="EMBL/GenBank/DDBJ databases">
        <authorList>
            <consortium name="DOE Joint Genome Institute"/>
            <person name="Ahrendt S."/>
            <person name="Looney B.P."/>
            <person name="Miyauchi S."/>
            <person name="Morin E."/>
            <person name="Drula E."/>
            <person name="Courty P.E."/>
            <person name="Chicoki N."/>
            <person name="Fauchery L."/>
            <person name="Kohler A."/>
            <person name="Kuo A."/>
            <person name="Labutti K."/>
            <person name="Pangilinan J."/>
            <person name="Lipzen A."/>
            <person name="Riley R."/>
            <person name="Andreopoulos W."/>
            <person name="He G."/>
            <person name="Johnson J."/>
            <person name="Barry K.W."/>
            <person name="Grigoriev I.V."/>
            <person name="Nagy L."/>
            <person name="Hibbett D."/>
            <person name="Henrissat B."/>
            <person name="Matheny P.B."/>
            <person name="Labbe J."/>
            <person name="Martin F."/>
        </authorList>
    </citation>
    <scope>NUCLEOTIDE SEQUENCE</scope>
    <source>
        <strain evidence="1">HHB10654</strain>
    </source>
</reference>